<dbReference type="RefSeq" id="WP_302109611.1">
    <property type="nucleotide sequence ID" value="NZ_JAUKTR010000002.1"/>
</dbReference>
<comment type="caution">
    <text evidence="3">The sequence shown here is derived from an EMBL/GenBank/DDBJ whole genome shotgun (WGS) entry which is preliminary data.</text>
</comment>
<dbReference type="EMBL" id="JAUKTR010000002">
    <property type="protein sequence ID" value="MDO1559188.1"/>
    <property type="molecule type" value="Genomic_DNA"/>
</dbReference>
<gene>
    <name evidence="3" type="ORF">Q0812_07075</name>
</gene>
<sequence length="199" mass="19953">MRLALTVSAAVMALSVPALAQEAAAPAAQAQVQAQAPMAGQFTRAELTTFHAAMERVTPIAQAANGAPSADQQAQMAAAIEAEGLTVDRFNAISAAVAGDPVLQARLAVIAAPAPAAGSPAASVTDQEVQAAARATAQIRDLGIQGTPTAEQAEAMGAAVQSAGLTIERFNEIATAARSADQLRARLALAEARMSASEG</sequence>
<keyword evidence="1" id="KW-0732">Signal</keyword>
<evidence type="ECO:0000313" key="4">
    <source>
        <dbReference type="Proteomes" id="UP001169063"/>
    </source>
</evidence>
<feature type="chain" id="PRO_5045408925" evidence="1">
    <location>
        <begin position="21"/>
        <end position="199"/>
    </location>
</feature>
<evidence type="ECO:0000256" key="1">
    <source>
        <dbReference type="SAM" id="SignalP"/>
    </source>
</evidence>
<evidence type="ECO:0000313" key="3">
    <source>
        <dbReference type="EMBL" id="MDO1559188.1"/>
    </source>
</evidence>
<evidence type="ECO:0000259" key="2">
    <source>
        <dbReference type="Pfam" id="PF13767"/>
    </source>
</evidence>
<protein>
    <submittedName>
        <fullName evidence="3">DUF4168 domain-containing protein</fullName>
    </submittedName>
</protein>
<feature type="signal peptide" evidence="1">
    <location>
        <begin position="1"/>
        <end position="20"/>
    </location>
</feature>
<dbReference type="Pfam" id="PF13767">
    <property type="entry name" value="DUF4168"/>
    <property type="match status" value="1"/>
</dbReference>
<organism evidence="3 4">
    <name type="scientific">Peiella sedimenti</name>
    <dbReference type="NCBI Taxonomy" id="3061083"/>
    <lineage>
        <taxon>Bacteria</taxon>
        <taxon>Pseudomonadati</taxon>
        <taxon>Pseudomonadota</taxon>
        <taxon>Alphaproteobacteria</taxon>
        <taxon>Caulobacterales</taxon>
        <taxon>Caulobacteraceae</taxon>
        <taxon>Peiella</taxon>
    </lineage>
</organism>
<feature type="domain" description="DUF4168" evidence="2">
    <location>
        <begin position="48"/>
        <end position="106"/>
    </location>
</feature>
<accession>A0ABT8SMZ2</accession>
<keyword evidence="4" id="KW-1185">Reference proteome</keyword>
<reference evidence="3" key="1">
    <citation type="submission" date="2023-07" db="EMBL/GenBank/DDBJ databases">
        <title>Brevundimonas soil sp. nov., isolated from the soil of chemical plant.</title>
        <authorList>
            <person name="Wu N."/>
        </authorList>
    </citation>
    <scope>NUCLEOTIDE SEQUENCE</scope>
    <source>
        <strain evidence="3">XZ-24</strain>
    </source>
</reference>
<name>A0ABT8SMZ2_9CAUL</name>
<dbReference type="Proteomes" id="UP001169063">
    <property type="component" value="Unassembled WGS sequence"/>
</dbReference>
<proteinExistence type="predicted"/>
<dbReference type="InterPro" id="IPR025433">
    <property type="entry name" value="DUF4168"/>
</dbReference>